<evidence type="ECO:0008006" key="3">
    <source>
        <dbReference type="Google" id="ProtNLM"/>
    </source>
</evidence>
<dbReference type="PANTHER" id="PTHR39186:SF1">
    <property type="entry name" value="DUF2071 DOMAIN-CONTAINING PROTEIN"/>
    <property type="match status" value="1"/>
</dbReference>
<reference evidence="1 2" key="1">
    <citation type="submission" date="2017-12" db="EMBL/GenBank/DDBJ databases">
        <title>Genomic Encyclopedia of Type Strains, Phase III (KMG-III): the genomes of soil and plant-associated and newly described type strains.</title>
        <authorList>
            <person name="Whitman W."/>
        </authorList>
    </citation>
    <scope>NUCLEOTIDE SEQUENCE [LARGE SCALE GENOMIC DNA]</scope>
    <source>
        <strain evidence="1 2">LP43</strain>
    </source>
</reference>
<evidence type="ECO:0000313" key="2">
    <source>
        <dbReference type="Proteomes" id="UP000233782"/>
    </source>
</evidence>
<keyword evidence="2" id="KW-1185">Reference proteome</keyword>
<evidence type="ECO:0000313" key="1">
    <source>
        <dbReference type="EMBL" id="PKV66908.1"/>
    </source>
</evidence>
<protein>
    <recommendedName>
        <fullName evidence="3">DUF2071 domain-containing protein</fullName>
    </recommendedName>
</protein>
<gene>
    <name evidence="1" type="ORF">BD749_2045</name>
</gene>
<comment type="caution">
    <text evidence="1">The sequence shown here is derived from an EMBL/GenBank/DDBJ whole genome shotgun (WGS) entry which is preliminary data.</text>
</comment>
<name>A0A2N3UBY7_9BACT</name>
<dbReference type="RefSeq" id="WP_101444220.1">
    <property type="nucleotide sequence ID" value="NZ_PJMU01000002.1"/>
</dbReference>
<dbReference type="EMBL" id="PJMU01000002">
    <property type="protein sequence ID" value="PKV66908.1"/>
    <property type="molecule type" value="Genomic_DNA"/>
</dbReference>
<dbReference type="Proteomes" id="UP000233782">
    <property type="component" value="Unassembled WGS sequence"/>
</dbReference>
<dbReference type="PANTHER" id="PTHR39186">
    <property type="entry name" value="DUF2071 FAMILY PROTEIN"/>
    <property type="match status" value="1"/>
</dbReference>
<proteinExistence type="predicted"/>
<organism evidence="1 2">
    <name type="scientific">Pontibacter ramchanderi</name>
    <dbReference type="NCBI Taxonomy" id="1179743"/>
    <lineage>
        <taxon>Bacteria</taxon>
        <taxon>Pseudomonadati</taxon>
        <taxon>Bacteroidota</taxon>
        <taxon>Cytophagia</taxon>
        <taxon>Cytophagales</taxon>
        <taxon>Hymenobacteraceae</taxon>
        <taxon>Pontibacter</taxon>
    </lineage>
</organism>
<dbReference type="OrthoDB" id="1421826at2"/>
<dbReference type="AlphaFoldDB" id="A0A2N3UBY7"/>
<dbReference type="Pfam" id="PF09844">
    <property type="entry name" value="DUF2071"/>
    <property type="match status" value="1"/>
</dbReference>
<accession>A0A2N3UBY7</accession>
<dbReference type="SUPFAM" id="SSF160104">
    <property type="entry name" value="Acetoacetate decarboxylase-like"/>
    <property type="match status" value="1"/>
</dbReference>
<dbReference type="Gene3D" id="2.40.400.10">
    <property type="entry name" value="Acetoacetate decarboxylase-like"/>
    <property type="match status" value="1"/>
</dbReference>
<dbReference type="InterPro" id="IPR023375">
    <property type="entry name" value="ADC_dom_sf"/>
</dbReference>
<dbReference type="InterPro" id="IPR018644">
    <property type="entry name" value="DUF2071"/>
</dbReference>
<sequence length="240" mass="28379">MGIREILQQTEHRPWVLPTGNWRYYQEWNNAVFLHWQVDLNELRQFVPDDLVIDLLEGKAWVSLVAFTMEKIRPRNLPAFSPVSDFHEINIRTYVKYKGKAGVYFLSIEGGAKLSCQIAKTLSALPYRFSKIKRTYNHYYAENSLFKDRLELNYKIGPPLTEKTQLDKWLTERYALFQDTETSINEFEIHHVEWPTYEVALEHINVNYPRFGKLLSGTPDLSHYSTGVKVIAWDKKRYEK</sequence>